<comment type="caution">
    <text evidence="2">The sequence shown here is derived from an EMBL/GenBank/DDBJ whole genome shotgun (WGS) entry which is preliminary data.</text>
</comment>
<dbReference type="EMBL" id="AVOT02122613">
    <property type="protein sequence ID" value="MBW0586006.1"/>
    <property type="molecule type" value="Genomic_DNA"/>
</dbReference>
<feature type="region of interest" description="Disordered" evidence="1">
    <location>
        <begin position="1"/>
        <end position="66"/>
    </location>
</feature>
<sequence>MVCGGYWRPPGPNLARDPGIPWDQNMAHGPKISPTSPGPIEGVQDHEDPGLPKVAGEGLGDELSPKGALNPHLRGFEGGINENHHLFFVVLAS</sequence>
<gene>
    <name evidence="2" type="ORF">O181_125721</name>
</gene>
<evidence type="ECO:0000313" key="3">
    <source>
        <dbReference type="Proteomes" id="UP000765509"/>
    </source>
</evidence>
<evidence type="ECO:0000313" key="2">
    <source>
        <dbReference type="EMBL" id="MBW0586006.1"/>
    </source>
</evidence>
<name>A0A9Q3KSX7_9BASI</name>
<protein>
    <submittedName>
        <fullName evidence="2">Uncharacterized protein</fullName>
    </submittedName>
</protein>
<evidence type="ECO:0000256" key="1">
    <source>
        <dbReference type="SAM" id="MobiDB-lite"/>
    </source>
</evidence>
<reference evidence="2" key="1">
    <citation type="submission" date="2021-03" db="EMBL/GenBank/DDBJ databases">
        <title>Draft genome sequence of rust myrtle Austropuccinia psidii MF-1, a brazilian biotype.</title>
        <authorList>
            <person name="Quecine M.C."/>
            <person name="Pachon D.M.R."/>
            <person name="Bonatelli M.L."/>
            <person name="Correr F.H."/>
            <person name="Franceschini L.M."/>
            <person name="Leite T.F."/>
            <person name="Margarido G.R.A."/>
            <person name="Almeida C.A."/>
            <person name="Ferrarezi J.A."/>
            <person name="Labate C.A."/>
        </authorList>
    </citation>
    <scope>NUCLEOTIDE SEQUENCE</scope>
    <source>
        <strain evidence="2">MF-1</strain>
    </source>
</reference>
<accession>A0A9Q3KSX7</accession>
<keyword evidence="3" id="KW-1185">Reference proteome</keyword>
<organism evidence="2 3">
    <name type="scientific">Austropuccinia psidii MF-1</name>
    <dbReference type="NCBI Taxonomy" id="1389203"/>
    <lineage>
        <taxon>Eukaryota</taxon>
        <taxon>Fungi</taxon>
        <taxon>Dikarya</taxon>
        <taxon>Basidiomycota</taxon>
        <taxon>Pucciniomycotina</taxon>
        <taxon>Pucciniomycetes</taxon>
        <taxon>Pucciniales</taxon>
        <taxon>Sphaerophragmiaceae</taxon>
        <taxon>Austropuccinia</taxon>
    </lineage>
</organism>
<dbReference type="Proteomes" id="UP000765509">
    <property type="component" value="Unassembled WGS sequence"/>
</dbReference>
<dbReference type="AlphaFoldDB" id="A0A9Q3KSX7"/>
<proteinExistence type="predicted"/>